<feature type="region of interest" description="Disordered" evidence="1">
    <location>
        <begin position="478"/>
        <end position="506"/>
    </location>
</feature>
<keyword evidence="2" id="KW-0732">Signal</keyword>
<feature type="compositionally biased region" description="Basic and acidic residues" evidence="1">
    <location>
        <begin position="1049"/>
        <end position="1058"/>
    </location>
</feature>
<feature type="region of interest" description="Disordered" evidence="1">
    <location>
        <begin position="389"/>
        <end position="411"/>
    </location>
</feature>
<feature type="region of interest" description="Disordered" evidence="1">
    <location>
        <begin position="424"/>
        <end position="446"/>
    </location>
</feature>
<feature type="compositionally biased region" description="Low complexity" evidence="1">
    <location>
        <begin position="741"/>
        <end position="752"/>
    </location>
</feature>
<reference evidence="3 4" key="1">
    <citation type="journal article" date="2023" name="Plants (Basel)">
        <title>Bridging the Gap: Combining Genomics and Transcriptomics Approaches to Understand Stylosanthes scabra, an Orphan Legume from the Brazilian Caatinga.</title>
        <authorList>
            <person name="Ferreira-Neto J.R.C."/>
            <person name="da Silva M.D."/>
            <person name="Binneck E."/>
            <person name="de Melo N.F."/>
            <person name="da Silva R.H."/>
            <person name="de Melo A.L.T.M."/>
            <person name="Pandolfi V."/>
            <person name="Bustamante F.O."/>
            <person name="Brasileiro-Vidal A.C."/>
            <person name="Benko-Iseppon A.M."/>
        </authorList>
    </citation>
    <scope>NUCLEOTIDE SEQUENCE [LARGE SCALE GENOMIC DNA]</scope>
    <source>
        <tissue evidence="3">Leaves</tissue>
    </source>
</reference>
<feature type="region of interest" description="Disordered" evidence="1">
    <location>
        <begin position="705"/>
        <end position="900"/>
    </location>
</feature>
<feature type="chain" id="PRO_5045097730" evidence="2">
    <location>
        <begin position="21"/>
        <end position="1084"/>
    </location>
</feature>
<evidence type="ECO:0000313" key="4">
    <source>
        <dbReference type="Proteomes" id="UP001341840"/>
    </source>
</evidence>
<evidence type="ECO:0000313" key="3">
    <source>
        <dbReference type="EMBL" id="MED6208561.1"/>
    </source>
</evidence>
<feature type="region of interest" description="Disordered" evidence="1">
    <location>
        <begin position="520"/>
        <end position="559"/>
    </location>
</feature>
<feature type="region of interest" description="Disordered" evidence="1">
    <location>
        <begin position="206"/>
        <end position="238"/>
    </location>
</feature>
<feature type="compositionally biased region" description="Polar residues" evidence="1">
    <location>
        <begin position="760"/>
        <end position="778"/>
    </location>
</feature>
<feature type="region of interest" description="Disordered" evidence="1">
    <location>
        <begin position="1013"/>
        <end position="1084"/>
    </location>
</feature>
<sequence>MFPFVVCIAIFVTIFWSSEQNLIINVKKHNSKKKKKVESDEIAETRHPNTPIYGRQGTLVKYPSQNATSRRRNFTGRKLDVYGDLEHKAKDLTEVFQNEFSNIMFGKSRSYRVDDDNNNSDFYDSLVKQETPRSRNLLSSELPPLPDTPNPRNINVRNHAKKEETDERKAVVEPRNENVLNPTKKEETEKEKALVEPHNVNVLNLAKKDETGEKKAADEASQDDIKKSGEVTEDEQRASMDLGLAVTERTKRLENLMVRRRAREQLKLHIEKVLVDIKSSAAKGQNIPPLIVAKVNNSLDSSKDDFDGIEMPGSAPAMRSPFDIPYDPYEEKPNLTGDNFAQEFTSSVPNKDMAFSRHESFFYGSSYQSNRRLIGRGSHDWFSQLSRYGTEAAESTSPNPLSDYDETTHDEADECEYDDIQRKQEEEEDDHDEAGATAENNNVPTTMHKVTQSLIEEIAEDNDSVYKSVPSTLAAAANANNNNDKDNQGNAILDNNTRRSHTPSLSLASDLQVEVSEVGSPTLTVDESHDTVTTTDGESVLYDGDVDRDVTSGSEDMWGSSLHARERRRVSEQDISELSNWKEISSPGSFQNVDEVDNAADVSSVSSKSDLPEDTPSATHAVSRDHNIFGIGMMDFRGGITGASHPSPSSSSSSKVPPRRKRFMHGRSGDRTPEPQTLYSEKEEEWINLSEDLINKVVNIDDVNNSSTTEQENNQIIKSNEDNGSASAVRQEVVYEVPTNSSSSTSPRSVLSQKAMVDGASSSSPNQEMQINVQQSNIKDVVQETLYGESKLDTKPQNNQPLDDSTVKEPNDDLSHSQEHNHSPENFMQESKNNENNEGKLIPLTRQDDSAEPSIPAVVMASRDLLDDKETLNSQMQESSSQVHRESEDKSQPSITQGATKEALINFEASDTNYAKDVEGEHENLNMNEVTDLLELTGESDNKNELEKVEDDMKQEKLDTNKISEESPKDVGEHKGLNKNEASVSLELLGESDDMNELARSNDTLEEVNLLQKEQNQKVEDHMKQEKLDTDKMYEESSVPKITNVNINAEEKLLESDNGKNGSKVLSESKKEADGVSNTENEKA</sequence>
<feature type="compositionally biased region" description="Low complexity" evidence="1">
    <location>
        <begin position="644"/>
        <end position="656"/>
    </location>
</feature>
<feature type="compositionally biased region" description="Polar residues" evidence="1">
    <location>
        <begin position="389"/>
        <end position="400"/>
    </location>
</feature>
<comment type="caution">
    <text evidence="3">The sequence shown here is derived from an EMBL/GenBank/DDBJ whole genome shotgun (WGS) entry which is preliminary data.</text>
</comment>
<feature type="compositionally biased region" description="Low complexity" evidence="1">
    <location>
        <begin position="600"/>
        <end position="609"/>
    </location>
</feature>
<feature type="compositionally biased region" description="Basic and acidic residues" evidence="1">
    <location>
        <begin position="1067"/>
        <end position="1084"/>
    </location>
</feature>
<gene>
    <name evidence="3" type="ORF">PIB30_046362</name>
</gene>
<feature type="compositionally biased region" description="Basic and acidic residues" evidence="1">
    <location>
        <begin position="161"/>
        <end position="171"/>
    </location>
</feature>
<feature type="signal peptide" evidence="2">
    <location>
        <begin position="1"/>
        <end position="20"/>
    </location>
</feature>
<feature type="compositionally biased region" description="Basic and acidic residues" evidence="1">
    <location>
        <begin position="805"/>
        <end position="823"/>
    </location>
</feature>
<evidence type="ECO:0000256" key="1">
    <source>
        <dbReference type="SAM" id="MobiDB-lite"/>
    </source>
</evidence>
<keyword evidence="4" id="KW-1185">Reference proteome</keyword>
<proteinExistence type="predicted"/>
<dbReference type="EMBL" id="JASCZI010241944">
    <property type="protein sequence ID" value="MED6208561.1"/>
    <property type="molecule type" value="Genomic_DNA"/>
</dbReference>
<protein>
    <submittedName>
        <fullName evidence="3">Uncharacterized protein</fullName>
    </submittedName>
</protein>
<feature type="region of interest" description="Disordered" evidence="1">
    <location>
        <begin position="937"/>
        <end position="985"/>
    </location>
</feature>
<feature type="region of interest" description="Disordered" evidence="1">
    <location>
        <begin position="130"/>
        <end position="171"/>
    </location>
</feature>
<feature type="compositionally biased region" description="Polar residues" evidence="1">
    <location>
        <begin position="706"/>
        <end position="728"/>
    </location>
</feature>
<dbReference type="Proteomes" id="UP001341840">
    <property type="component" value="Unassembled WGS sequence"/>
</dbReference>
<dbReference type="PANTHER" id="PTHR33870">
    <property type="entry name" value="CARDIOMYOPATHY-ASSOCIATED PROTEIN"/>
    <property type="match status" value="1"/>
</dbReference>
<feature type="compositionally biased region" description="Polar residues" evidence="1">
    <location>
        <begin position="520"/>
        <end position="537"/>
    </location>
</feature>
<feature type="region of interest" description="Disordered" evidence="1">
    <location>
        <begin position="600"/>
        <end position="682"/>
    </location>
</feature>
<feature type="compositionally biased region" description="Polar residues" evidence="1">
    <location>
        <begin position="872"/>
        <end position="882"/>
    </location>
</feature>
<organism evidence="3 4">
    <name type="scientific">Stylosanthes scabra</name>
    <dbReference type="NCBI Taxonomy" id="79078"/>
    <lineage>
        <taxon>Eukaryota</taxon>
        <taxon>Viridiplantae</taxon>
        <taxon>Streptophyta</taxon>
        <taxon>Embryophyta</taxon>
        <taxon>Tracheophyta</taxon>
        <taxon>Spermatophyta</taxon>
        <taxon>Magnoliopsida</taxon>
        <taxon>eudicotyledons</taxon>
        <taxon>Gunneridae</taxon>
        <taxon>Pentapetalae</taxon>
        <taxon>rosids</taxon>
        <taxon>fabids</taxon>
        <taxon>Fabales</taxon>
        <taxon>Fabaceae</taxon>
        <taxon>Papilionoideae</taxon>
        <taxon>50 kb inversion clade</taxon>
        <taxon>dalbergioids sensu lato</taxon>
        <taxon>Dalbergieae</taxon>
        <taxon>Pterocarpus clade</taxon>
        <taxon>Stylosanthes</taxon>
    </lineage>
</organism>
<accession>A0ABU6YF81</accession>
<feature type="compositionally biased region" description="Basic and acidic residues" evidence="1">
    <location>
        <begin position="940"/>
        <end position="978"/>
    </location>
</feature>
<name>A0ABU6YF81_9FABA</name>
<dbReference type="PANTHER" id="PTHR33870:SF16">
    <property type="entry name" value="PROTEIN, PUTATIVE-RELATED"/>
    <property type="match status" value="1"/>
</dbReference>
<evidence type="ECO:0000256" key="2">
    <source>
        <dbReference type="SAM" id="SignalP"/>
    </source>
</evidence>
<feature type="compositionally biased region" description="Basic and acidic residues" evidence="1">
    <location>
        <begin position="1015"/>
        <end position="1035"/>
    </location>
</feature>